<evidence type="ECO:0000313" key="2">
    <source>
        <dbReference type="Proteomes" id="UP001501476"/>
    </source>
</evidence>
<organism evidence="1 2">
    <name type="scientific">Methylophaga marina</name>
    <dbReference type="NCBI Taxonomy" id="45495"/>
    <lineage>
        <taxon>Bacteria</taxon>
        <taxon>Pseudomonadati</taxon>
        <taxon>Pseudomonadota</taxon>
        <taxon>Gammaproteobacteria</taxon>
        <taxon>Thiotrichales</taxon>
        <taxon>Piscirickettsiaceae</taxon>
        <taxon>Methylophaga</taxon>
    </lineage>
</organism>
<dbReference type="EMBL" id="BAAADG010000018">
    <property type="protein sequence ID" value="GAA0231052.1"/>
    <property type="molecule type" value="Genomic_DNA"/>
</dbReference>
<dbReference type="Proteomes" id="UP001501476">
    <property type="component" value="Unassembled WGS sequence"/>
</dbReference>
<gene>
    <name evidence="1" type="ORF">GCM10008964_22740</name>
</gene>
<dbReference type="InterPro" id="IPR029033">
    <property type="entry name" value="His_PPase_superfam"/>
</dbReference>
<name>A0ABP3DF47_9GAMM</name>
<evidence type="ECO:0008006" key="3">
    <source>
        <dbReference type="Google" id="ProtNLM"/>
    </source>
</evidence>
<dbReference type="Gene3D" id="3.40.50.1240">
    <property type="entry name" value="Phosphoglycerate mutase-like"/>
    <property type="match status" value="1"/>
</dbReference>
<dbReference type="Pfam" id="PF00300">
    <property type="entry name" value="His_Phos_1"/>
    <property type="match status" value="1"/>
</dbReference>
<sequence>MSRLILGFIRHGDYEQLADTPSAHQPFALTEQGKTDACIEAQKLCRLILQEGWQLVPQIDCSNMLRSWQTADIFRLILETALDSSLCSQAYDALAERSVGSVANLTVKQIEEIVNTDPRYPRLPEGWKSDSHFCLPFQGAESLMTAGSRVAKHIETQMRDIPRKAESQLKLCVGHGASFRHAAYHLGVINAEDIAQLSMYHSRPIFLELFEDGTWQHVGGEWKKRSSVAATSMD</sequence>
<dbReference type="RefSeq" id="WP_286305862.1">
    <property type="nucleotide sequence ID" value="NZ_AP027741.1"/>
</dbReference>
<protein>
    <recommendedName>
        <fullName evidence="3">Phosphoglycerate mutase</fullName>
    </recommendedName>
</protein>
<dbReference type="InterPro" id="IPR013078">
    <property type="entry name" value="His_Pase_superF_clade-1"/>
</dbReference>
<comment type="caution">
    <text evidence="1">The sequence shown here is derived from an EMBL/GenBank/DDBJ whole genome shotgun (WGS) entry which is preliminary data.</text>
</comment>
<accession>A0ABP3DF47</accession>
<keyword evidence="2" id="KW-1185">Reference proteome</keyword>
<evidence type="ECO:0000313" key="1">
    <source>
        <dbReference type="EMBL" id="GAA0231052.1"/>
    </source>
</evidence>
<reference evidence="2" key="1">
    <citation type="journal article" date="2019" name="Int. J. Syst. Evol. Microbiol.">
        <title>The Global Catalogue of Microorganisms (GCM) 10K type strain sequencing project: providing services to taxonomists for standard genome sequencing and annotation.</title>
        <authorList>
            <consortium name="The Broad Institute Genomics Platform"/>
            <consortium name="The Broad Institute Genome Sequencing Center for Infectious Disease"/>
            <person name="Wu L."/>
            <person name="Ma J."/>
        </authorList>
    </citation>
    <scope>NUCLEOTIDE SEQUENCE [LARGE SCALE GENOMIC DNA]</scope>
    <source>
        <strain evidence="2">JCM 6886</strain>
    </source>
</reference>
<proteinExistence type="predicted"/>
<dbReference type="SUPFAM" id="SSF53254">
    <property type="entry name" value="Phosphoglycerate mutase-like"/>
    <property type="match status" value="1"/>
</dbReference>